<dbReference type="EMBL" id="CP114194">
    <property type="protein sequence ID" value="WAT89006.1"/>
    <property type="molecule type" value="Genomic_DNA"/>
</dbReference>
<accession>A0AA47L5F7</accession>
<dbReference type="RefSeq" id="WP_069536411.1">
    <property type="nucleotide sequence ID" value="NZ_CP114194.1"/>
</dbReference>
<name>A0AA47L5F7_VIBPH</name>
<proteinExistence type="predicted"/>
<feature type="transmembrane region" description="Helical" evidence="1">
    <location>
        <begin position="162"/>
        <end position="180"/>
    </location>
</feature>
<dbReference type="AlphaFoldDB" id="A0AA47L5F7"/>
<keyword evidence="1" id="KW-0812">Transmembrane</keyword>
<reference evidence="2" key="1">
    <citation type="submission" date="2022-12" db="EMBL/GenBank/DDBJ databases">
        <title>Vibrio parahaemolyticus become highly virulent by producing novel Tc toxins.</title>
        <authorList>
            <person name="Yang F."/>
            <person name="You Y."/>
            <person name="Lai Q."/>
            <person name="Xu L."/>
            <person name="Li F."/>
        </authorList>
    </citation>
    <scope>NUCLEOTIDE SEQUENCE</scope>
    <source>
        <strain evidence="2">Vp-HL-202005</strain>
    </source>
</reference>
<evidence type="ECO:0000313" key="2">
    <source>
        <dbReference type="EMBL" id="WAT89006.1"/>
    </source>
</evidence>
<organism evidence="2 3">
    <name type="scientific">Vibrio parahaemolyticus</name>
    <dbReference type="NCBI Taxonomy" id="670"/>
    <lineage>
        <taxon>Bacteria</taxon>
        <taxon>Pseudomonadati</taxon>
        <taxon>Pseudomonadota</taxon>
        <taxon>Gammaproteobacteria</taxon>
        <taxon>Vibrionales</taxon>
        <taxon>Vibrionaceae</taxon>
        <taxon>Vibrio</taxon>
    </lineage>
</organism>
<evidence type="ECO:0000256" key="1">
    <source>
        <dbReference type="SAM" id="Phobius"/>
    </source>
</evidence>
<feature type="transmembrane region" description="Helical" evidence="1">
    <location>
        <begin position="131"/>
        <end position="150"/>
    </location>
</feature>
<sequence length="209" mass="24060">MEALIRFSHDLWGTPKFAAVVVLIFITLFKIARGRIDKHHQEKTSRISEMIAEIEKNSKPRYHFVIEQVFQNRFGILIDYPVIKAFMSSSTPTSDILKYIQGARYIEFSKQYDSKGYKGSLNKAKLNLRKLGYLLGYFVTSFIACAMVVVLPIVELSNNSDLAVYLFFMFSMFLLAYLFLDDSTRQKCAIDLVEKYEGKKLGKHGDHSI</sequence>
<feature type="transmembrane region" description="Helical" evidence="1">
    <location>
        <begin position="12"/>
        <end position="32"/>
    </location>
</feature>
<dbReference type="Proteomes" id="UP001156560">
    <property type="component" value="Chromosome 1"/>
</dbReference>
<keyword evidence="1" id="KW-1133">Transmembrane helix</keyword>
<gene>
    <name evidence="2" type="ORF">O1Q84_10025</name>
</gene>
<protein>
    <submittedName>
        <fullName evidence="2">Uncharacterized protein</fullName>
    </submittedName>
</protein>
<evidence type="ECO:0000313" key="3">
    <source>
        <dbReference type="Proteomes" id="UP001156560"/>
    </source>
</evidence>
<keyword evidence="1" id="KW-0472">Membrane</keyword>